<comment type="caution">
    <text evidence="2">The sequence shown here is derived from an EMBL/GenBank/DDBJ whole genome shotgun (WGS) entry which is preliminary data.</text>
</comment>
<proteinExistence type="predicted"/>
<organism evidence="2 3">
    <name type="scientific">Seminavis robusta</name>
    <dbReference type="NCBI Taxonomy" id="568900"/>
    <lineage>
        <taxon>Eukaryota</taxon>
        <taxon>Sar</taxon>
        <taxon>Stramenopiles</taxon>
        <taxon>Ochrophyta</taxon>
        <taxon>Bacillariophyta</taxon>
        <taxon>Bacillariophyceae</taxon>
        <taxon>Bacillariophycidae</taxon>
        <taxon>Naviculales</taxon>
        <taxon>Naviculaceae</taxon>
        <taxon>Seminavis</taxon>
    </lineage>
</organism>
<reference evidence="2" key="1">
    <citation type="submission" date="2020-06" db="EMBL/GenBank/DDBJ databases">
        <authorList>
            <consortium name="Plant Systems Biology data submission"/>
        </authorList>
    </citation>
    <scope>NUCLEOTIDE SEQUENCE</scope>
    <source>
        <strain evidence="2">D6</strain>
    </source>
</reference>
<evidence type="ECO:0000313" key="2">
    <source>
        <dbReference type="EMBL" id="CAB9501813.1"/>
    </source>
</evidence>
<feature type="region of interest" description="Disordered" evidence="1">
    <location>
        <begin position="272"/>
        <end position="291"/>
    </location>
</feature>
<name>A0A9N8DF28_9STRA</name>
<feature type="region of interest" description="Disordered" evidence="1">
    <location>
        <begin position="210"/>
        <end position="230"/>
    </location>
</feature>
<evidence type="ECO:0000256" key="1">
    <source>
        <dbReference type="SAM" id="MobiDB-lite"/>
    </source>
</evidence>
<dbReference type="AlphaFoldDB" id="A0A9N8DF28"/>
<feature type="region of interest" description="Disordered" evidence="1">
    <location>
        <begin position="310"/>
        <end position="344"/>
    </location>
</feature>
<protein>
    <submittedName>
        <fullName evidence="2">Uncharacterized protein</fullName>
    </submittedName>
</protein>
<dbReference type="EMBL" id="CAICTM010000118">
    <property type="protein sequence ID" value="CAB9501813.1"/>
    <property type="molecule type" value="Genomic_DNA"/>
</dbReference>
<dbReference type="OrthoDB" id="56746at2759"/>
<sequence>MRRRQRTDLPPRRRRRPAKVACCGIIITIVLLCQYASGQSEEAISRSTEALNRPSIQNVRDGIKKKGLLFYRFFSGFLNRNRFEHGRLDCDYDDPEKVKFCPPAPPPMHVRMLDRNKMDKTEPLPMKCLDQPDDPDCRQLKQVIVPRSTLFTSAARKWPTAAPIATQEPTRDDCYGNMLDGRFCSSEQPTISEEPTVASMPKTELPVASLKSAPRGSKMAPTRAPTQAPRDKYVSAGTVEKHRGESPTTNTEGGRYVFRPTTLTIFSDHGAKITHHPTPPTSIPQRGDGNTTLIPTASPKLQFAAPAVITRKPKATPQPSILPSTQKEDFESAGSADSWTGGSLSKREDGSQFLGLLGQGNSEIYQEFEIPLSANEEDPKEANSVTVQFSLYLLDKWTPPDKVFVVVNGISVDLGELESTSTGSRSGEAGHYLGEHPPKAWHQHHEE</sequence>
<dbReference type="Proteomes" id="UP001153069">
    <property type="component" value="Unassembled WGS sequence"/>
</dbReference>
<feature type="compositionally biased region" description="Basic and acidic residues" evidence="1">
    <location>
        <begin position="433"/>
        <end position="447"/>
    </location>
</feature>
<keyword evidence="3" id="KW-1185">Reference proteome</keyword>
<accession>A0A9N8DF28</accession>
<evidence type="ECO:0000313" key="3">
    <source>
        <dbReference type="Proteomes" id="UP001153069"/>
    </source>
</evidence>
<gene>
    <name evidence="2" type="ORF">SEMRO_119_G058050.1</name>
</gene>
<feature type="region of interest" description="Disordered" evidence="1">
    <location>
        <begin position="417"/>
        <end position="447"/>
    </location>
</feature>